<protein>
    <recommendedName>
        <fullName evidence="3">Protein kinase domain-containing protein</fullName>
    </recommendedName>
</protein>
<evidence type="ECO:0000313" key="1">
    <source>
        <dbReference type="EMBL" id="CZT14585.1"/>
    </source>
</evidence>
<name>A0A2D3UP85_9PEZI</name>
<dbReference type="InterPro" id="IPR011009">
    <property type="entry name" value="Kinase-like_dom_sf"/>
</dbReference>
<dbReference type="OrthoDB" id="5401170at2759"/>
<keyword evidence="2" id="KW-1185">Reference proteome</keyword>
<reference evidence="1 2" key="1">
    <citation type="submission" date="2016-03" db="EMBL/GenBank/DDBJ databases">
        <authorList>
            <person name="Ploux O."/>
        </authorList>
    </citation>
    <scope>NUCLEOTIDE SEQUENCE [LARGE SCALE GENOMIC DNA]</scope>
    <source>
        <strain evidence="1 2">URUG2</strain>
    </source>
</reference>
<dbReference type="EMBL" id="FJUY01000001">
    <property type="protein sequence ID" value="CZT14585.1"/>
    <property type="molecule type" value="Genomic_DNA"/>
</dbReference>
<gene>
    <name evidence="1" type="ORF">RCC_00560</name>
</gene>
<dbReference type="AlphaFoldDB" id="A0A2D3UP85"/>
<sequence>MVMVNHGLTTDDADRLLDPIVEFPEINAAFERLRPITDFRKDDSEARILYICRRIDPDEKNNRNGDEKSENLYILKCKIQAPSVLAGGLTTPIAGPNEHTLAELQALQKFADTKSPSLPHLVAWKKVIQKEGVNSPMPGGYLAYVVMTLMPGRDLMALKFWSMEEEQREEIRAAFLVAIKSVWRMGFEPYDCALRNILWEPETKRISIVDFEHWYPTTRDPINMNEREEMMRWGIVQKPPHAFHWQAFFANEGLKKEEIDRL</sequence>
<organism evidence="1 2">
    <name type="scientific">Ramularia collo-cygni</name>
    <dbReference type="NCBI Taxonomy" id="112498"/>
    <lineage>
        <taxon>Eukaryota</taxon>
        <taxon>Fungi</taxon>
        <taxon>Dikarya</taxon>
        <taxon>Ascomycota</taxon>
        <taxon>Pezizomycotina</taxon>
        <taxon>Dothideomycetes</taxon>
        <taxon>Dothideomycetidae</taxon>
        <taxon>Mycosphaerellales</taxon>
        <taxon>Mycosphaerellaceae</taxon>
        <taxon>Ramularia</taxon>
    </lineage>
</organism>
<proteinExistence type="predicted"/>
<evidence type="ECO:0008006" key="3">
    <source>
        <dbReference type="Google" id="ProtNLM"/>
    </source>
</evidence>
<dbReference type="SUPFAM" id="SSF56112">
    <property type="entry name" value="Protein kinase-like (PK-like)"/>
    <property type="match status" value="1"/>
</dbReference>
<dbReference type="RefSeq" id="XP_023621482.1">
    <property type="nucleotide sequence ID" value="XM_023765714.1"/>
</dbReference>
<accession>A0A2D3UP85</accession>
<evidence type="ECO:0000313" key="2">
    <source>
        <dbReference type="Proteomes" id="UP000225277"/>
    </source>
</evidence>
<dbReference type="GeneID" id="35595936"/>
<dbReference type="Proteomes" id="UP000225277">
    <property type="component" value="Unassembled WGS sequence"/>
</dbReference>